<dbReference type="RefSeq" id="WP_397088243.1">
    <property type="nucleotide sequence ID" value="NZ_JBITGY010000010.1"/>
</dbReference>
<sequence>MALGSGAAAGGPAVHGLPLGGGGFALAYVHSMYHVAAAELFSVEGRRFTMRAVLSQSAGVLDYYALDGVRSRTPEGLWMLRLATPVGYERLDLIASAVGRRTLVAGGRCLPLHPAEGSAEVRLAVGVSPPGAPSGDPCYNQSFFLKTVYRATEAPATTTDDIQKPQGWPSPG</sequence>
<name>A0ABW7Z7U7_9ACTN</name>
<keyword evidence="2" id="KW-1185">Reference proteome</keyword>
<evidence type="ECO:0000313" key="2">
    <source>
        <dbReference type="Proteomes" id="UP001612741"/>
    </source>
</evidence>
<organism evidence="1 2">
    <name type="scientific">Nonomuraea typhae</name>
    <dbReference type="NCBI Taxonomy" id="2603600"/>
    <lineage>
        <taxon>Bacteria</taxon>
        <taxon>Bacillati</taxon>
        <taxon>Actinomycetota</taxon>
        <taxon>Actinomycetes</taxon>
        <taxon>Streptosporangiales</taxon>
        <taxon>Streptosporangiaceae</taxon>
        <taxon>Nonomuraea</taxon>
    </lineage>
</organism>
<comment type="caution">
    <text evidence="1">The sequence shown here is derived from an EMBL/GenBank/DDBJ whole genome shotgun (WGS) entry which is preliminary data.</text>
</comment>
<gene>
    <name evidence="1" type="ORF">ACIBG2_35570</name>
</gene>
<reference evidence="1 2" key="1">
    <citation type="submission" date="2024-10" db="EMBL/GenBank/DDBJ databases">
        <title>The Natural Products Discovery Center: Release of the First 8490 Sequenced Strains for Exploring Actinobacteria Biosynthetic Diversity.</title>
        <authorList>
            <person name="Kalkreuter E."/>
            <person name="Kautsar S.A."/>
            <person name="Yang D."/>
            <person name="Bader C.D."/>
            <person name="Teijaro C.N."/>
            <person name="Fluegel L."/>
            <person name="Davis C.M."/>
            <person name="Simpson J.R."/>
            <person name="Lauterbach L."/>
            <person name="Steele A.D."/>
            <person name="Gui C."/>
            <person name="Meng S."/>
            <person name="Li G."/>
            <person name="Viehrig K."/>
            <person name="Ye F."/>
            <person name="Su P."/>
            <person name="Kiefer A.F."/>
            <person name="Nichols A."/>
            <person name="Cepeda A.J."/>
            <person name="Yan W."/>
            <person name="Fan B."/>
            <person name="Jiang Y."/>
            <person name="Adhikari A."/>
            <person name="Zheng C.-J."/>
            <person name="Schuster L."/>
            <person name="Cowan T.M."/>
            <person name="Smanski M.J."/>
            <person name="Chevrette M.G."/>
            <person name="De Carvalho L.P.S."/>
            <person name="Shen B."/>
        </authorList>
    </citation>
    <scope>NUCLEOTIDE SEQUENCE [LARGE SCALE GENOMIC DNA]</scope>
    <source>
        <strain evidence="1 2">NPDC050545</strain>
    </source>
</reference>
<proteinExistence type="predicted"/>
<evidence type="ECO:0000313" key="1">
    <source>
        <dbReference type="EMBL" id="MFI6502744.1"/>
    </source>
</evidence>
<dbReference type="Proteomes" id="UP001612741">
    <property type="component" value="Unassembled WGS sequence"/>
</dbReference>
<dbReference type="EMBL" id="JBITGY010000010">
    <property type="protein sequence ID" value="MFI6502744.1"/>
    <property type="molecule type" value="Genomic_DNA"/>
</dbReference>
<protein>
    <submittedName>
        <fullName evidence="1">DUF1850 domain-containing protein</fullName>
    </submittedName>
</protein>
<accession>A0ABW7Z7U7</accession>